<dbReference type="Gene3D" id="1.25.40.10">
    <property type="entry name" value="Tetratricopeptide repeat domain"/>
    <property type="match status" value="2"/>
</dbReference>
<dbReference type="InterPro" id="IPR050498">
    <property type="entry name" value="Ycf3"/>
</dbReference>
<protein>
    <submittedName>
        <fullName evidence="6">Aspartyl protease family protein</fullName>
    </submittedName>
</protein>
<dbReference type="SUPFAM" id="SSF48452">
    <property type="entry name" value="TPR-like"/>
    <property type="match status" value="2"/>
</dbReference>
<dbReference type="InterPro" id="IPR019734">
    <property type="entry name" value="TPR_rpt"/>
</dbReference>
<comment type="caution">
    <text evidence="6">The sequence shown here is derived from an EMBL/GenBank/DDBJ whole genome shotgun (WGS) entry which is preliminary data.</text>
</comment>
<dbReference type="PROSITE" id="PS50005">
    <property type="entry name" value="TPR"/>
    <property type="match status" value="2"/>
</dbReference>
<keyword evidence="6" id="KW-0378">Hydrolase</keyword>
<evidence type="ECO:0000256" key="2">
    <source>
        <dbReference type="ARBA" id="ARBA00022803"/>
    </source>
</evidence>
<reference evidence="7" key="1">
    <citation type="journal article" date="2019" name="Int. J. Syst. Evol. Microbiol.">
        <title>The Global Catalogue of Microorganisms (GCM) 10K type strain sequencing project: providing services to taxonomists for standard genome sequencing and annotation.</title>
        <authorList>
            <consortium name="The Broad Institute Genomics Platform"/>
            <consortium name="The Broad Institute Genome Sequencing Center for Infectious Disease"/>
            <person name="Wu L."/>
            <person name="Ma J."/>
        </authorList>
    </citation>
    <scope>NUCLEOTIDE SEQUENCE [LARGE SCALE GENOMIC DNA]</scope>
    <source>
        <strain evidence="7">DFY28</strain>
    </source>
</reference>
<feature type="repeat" description="TPR" evidence="3">
    <location>
        <begin position="506"/>
        <end position="539"/>
    </location>
</feature>
<sequence length="589" mass="61633">MRQVLLGLAAALSLAEAASAAEGGCQLQKVADLPVTMAGLKPHVPAKINGRDVVLVADSGAFFSMLGEANAKRLGLSRGMTPPGMRVRGVGGTAPVKVGVADRFELSGGVLTNVDFLVGDLAPGSRADGILGQNVLGVLDVEYDFANGAIRLFKPQGCEKARLAYWAGDKPVNVLSFRATTPSEPHVIANASVNGRPIRVMFDTGAFRSVLEQSTAERLGFRPDGPGVEYGGLSGGIGPRRLENWIAPFAEFAIGEEKIQNTRLRVAPITLPKADMLLGADFFLSHRILISNSQDRVYFTYNGGPVFRLEPVEGGPEEPAQVAGAADEPKDADGYHRRAAASLARADHVRAIADFTRAIELEPRRAIHLRQRAAAHLASGDPAAARRDLDAALALAGGDVEARLMRGELRLSAGDADGAAEDFARATASPASGPGVRARIAQAWLAAGKAGEAVAQYDVLLAGAPPPPVRAAVLASRCQARALVRTDLALALADCEAALKIAARDPSALAARGLVHLQSARLEAAQADFDAALKRDPRHAQALYGRSLVLRRQGRAAEADADARAAQAVWPQIAAIAARYELGSPAGGP</sequence>
<dbReference type="Pfam" id="PF13432">
    <property type="entry name" value="TPR_16"/>
    <property type="match status" value="2"/>
</dbReference>
<organism evidence="6 7">
    <name type="scientific">Phenylobacterium terrae</name>
    <dbReference type="NCBI Taxonomy" id="2665495"/>
    <lineage>
        <taxon>Bacteria</taxon>
        <taxon>Pseudomonadati</taxon>
        <taxon>Pseudomonadota</taxon>
        <taxon>Alphaproteobacteria</taxon>
        <taxon>Caulobacterales</taxon>
        <taxon>Caulobacteraceae</taxon>
        <taxon>Phenylobacterium</taxon>
    </lineage>
</organism>
<evidence type="ECO:0000256" key="5">
    <source>
        <dbReference type="SAM" id="SignalP"/>
    </source>
</evidence>
<accession>A0ABW4N353</accession>
<evidence type="ECO:0000313" key="7">
    <source>
        <dbReference type="Proteomes" id="UP001597237"/>
    </source>
</evidence>
<dbReference type="CDD" id="cd05483">
    <property type="entry name" value="retropepsin_like_bacteria"/>
    <property type="match status" value="2"/>
</dbReference>
<dbReference type="PANTHER" id="PTHR44858">
    <property type="entry name" value="TETRATRICOPEPTIDE REPEAT PROTEIN 6"/>
    <property type="match status" value="1"/>
</dbReference>
<evidence type="ECO:0000256" key="4">
    <source>
        <dbReference type="SAM" id="MobiDB-lite"/>
    </source>
</evidence>
<feature type="signal peptide" evidence="5">
    <location>
        <begin position="1"/>
        <end position="20"/>
    </location>
</feature>
<proteinExistence type="predicted"/>
<dbReference type="GO" id="GO:0006508">
    <property type="term" value="P:proteolysis"/>
    <property type="evidence" value="ECO:0007669"/>
    <property type="project" value="UniProtKB-KW"/>
</dbReference>
<dbReference type="InterPro" id="IPR021109">
    <property type="entry name" value="Peptidase_aspartic_dom_sf"/>
</dbReference>
<dbReference type="InterPro" id="IPR034122">
    <property type="entry name" value="Retropepsin-like_bacterial"/>
</dbReference>
<dbReference type="GO" id="GO:0008233">
    <property type="term" value="F:peptidase activity"/>
    <property type="evidence" value="ECO:0007669"/>
    <property type="project" value="UniProtKB-KW"/>
</dbReference>
<dbReference type="InterPro" id="IPR011990">
    <property type="entry name" value="TPR-like_helical_dom_sf"/>
</dbReference>
<dbReference type="Pfam" id="PF13650">
    <property type="entry name" value="Asp_protease_2"/>
    <property type="match status" value="2"/>
</dbReference>
<dbReference type="SMART" id="SM00028">
    <property type="entry name" value="TPR"/>
    <property type="match status" value="4"/>
</dbReference>
<dbReference type="Gene3D" id="2.40.70.10">
    <property type="entry name" value="Acid Proteases"/>
    <property type="match status" value="2"/>
</dbReference>
<keyword evidence="5" id="KW-0732">Signal</keyword>
<evidence type="ECO:0000256" key="1">
    <source>
        <dbReference type="ARBA" id="ARBA00022737"/>
    </source>
</evidence>
<name>A0ABW4N353_9CAUL</name>
<keyword evidence="2 3" id="KW-0802">TPR repeat</keyword>
<keyword evidence="7" id="KW-1185">Reference proteome</keyword>
<evidence type="ECO:0000313" key="6">
    <source>
        <dbReference type="EMBL" id="MFD1783879.1"/>
    </source>
</evidence>
<feature type="repeat" description="TPR" evidence="3">
    <location>
        <begin position="332"/>
        <end position="365"/>
    </location>
</feature>
<gene>
    <name evidence="6" type="ORF">ACFSC0_10785</name>
</gene>
<dbReference type="RefSeq" id="WP_377282929.1">
    <property type="nucleotide sequence ID" value="NZ_JBHRSI010000008.1"/>
</dbReference>
<dbReference type="PANTHER" id="PTHR44858:SF1">
    <property type="entry name" value="UDP-N-ACETYLGLUCOSAMINE--PEPTIDE N-ACETYLGLUCOSAMINYLTRANSFERASE SPINDLY-RELATED"/>
    <property type="match status" value="1"/>
</dbReference>
<dbReference type="SUPFAM" id="SSF50630">
    <property type="entry name" value="Acid proteases"/>
    <property type="match status" value="2"/>
</dbReference>
<keyword evidence="1" id="KW-0677">Repeat</keyword>
<evidence type="ECO:0000256" key="3">
    <source>
        <dbReference type="PROSITE-ProRule" id="PRU00339"/>
    </source>
</evidence>
<feature type="region of interest" description="Disordered" evidence="4">
    <location>
        <begin position="312"/>
        <end position="331"/>
    </location>
</feature>
<feature type="chain" id="PRO_5047423122" evidence="5">
    <location>
        <begin position="21"/>
        <end position="589"/>
    </location>
</feature>
<dbReference type="EMBL" id="JBHUEY010000001">
    <property type="protein sequence ID" value="MFD1783879.1"/>
    <property type="molecule type" value="Genomic_DNA"/>
</dbReference>
<dbReference type="Proteomes" id="UP001597237">
    <property type="component" value="Unassembled WGS sequence"/>
</dbReference>
<keyword evidence="6" id="KW-0645">Protease</keyword>